<reference evidence="2 3" key="1">
    <citation type="submission" date="2023-08" db="EMBL/GenBank/DDBJ databases">
        <title>Microbacterium sp. nov., isolated from a waste landfill.</title>
        <authorList>
            <person name="Wen W."/>
        </authorList>
    </citation>
    <scope>NUCLEOTIDE SEQUENCE [LARGE SCALE GENOMIC DNA]</scope>
    <source>
        <strain evidence="2 3">ASV81</strain>
    </source>
</reference>
<evidence type="ECO:0000256" key="1">
    <source>
        <dbReference type="SAM" id="MobiDB-lite"/>
    </source>
</evidence>
<dbReference type="EMBL" id="JAVFCB010000001">
    <property type="protein sequence ID" value="MDQ4212295.1"/>
    <property type="molecule type" value="Genomic_DNA"/>
</dbReference>
<sequence>MQAATEHPIAVHRRREHEYESPVNDRRLQRLVEDGSQVRIAAGSYVPAAEWNALTPLQRHLTRVIEIADRTRSPQVLTHAAAAAVWGLDRIGPWPDLVEVRIPSASGGRSSGGIRRRALGYDGVDVLPWRGHLVTSPAQTAIDLAAEARFTDGVIAMDQARWSRRDGGALTDRIRIDDVLSGQFRRGLGRVQRVIEFSTELSDSVRESQSRVLIERLGFPVPVLQRTFRLPALGDVRTDFWFDDFDHIGEFDGTGKYLDPTLLAGRSPGEALLAEKDRGDALRRIVRRVSRWRTPALRDPRLLYDILTGDGLPSRLPRPRVGAQW</sequence>
<feature type="region of interest" description="Disordered" evidence="1">
    <location>
        <begin position="1"/>
        <end position="22"/>
    </location>
</feature>
<gene>
    <name evidence="2" type="ORF">RBR11_00010</name>
</gene>
<dbReference type="Proteomes" id="UP001230289">
    <property type="component" value="Unassembled WGS sequence"/>
</dbReference>
<name>A0ABU0XDM8_9MICO</name>
<dbReference type="RefSeq" id="WP_308487239.1">
    <property type="nucleotide sequence ID" value="NZ_JAVFCB010000001.1"/>
</dbReference>
<comment type="caution">
    <text evidence="2">The sequence shown here is derived from an EMBL/GenBank/DDBJ whole genome shotgun (WGS) entry which is preliminary data.</text>
</comment>
<accession>A0ABU0XDM8</accession>
<evidence type="ECO:0000313" key="3">
    <source>
        <dbReference type="Proteomes" id="UP001230289"/>
    </source>
</evidence>
<evidence type="ECO:0000313" key="2">
    <source>
        <dbReference type="EMBL" id="MDQ4212295.1"/>
    </source>
</evidence>
<proteinExistence type="predicted"/>
<evidence type="ECO:0008006" key="4">
    <source>
        <dbReference type="Google" id="ProtNLM"/>
    </source>
</evidence>
<protein>
    <recommendedName>
        <fullName evidence="4">Transcriptional regulator, AbiEi antitoxin, Type IV TA system</fullName>
    </recommendedName>
</protein>
<keyword evidence="3" id="KW-1185">Reference proteome</keyword>
<organism evidence="2 3">
    <name type="scientific">Microbacterium capsulatum</name>
    <dbReference type="NCBI Taxonomy" id="3041921"/>
    <lineage>
        <taxon>Bacteria</taxon>
        <taxon>Bacillati</taxon>
        <taxon>Actinomycetota</taxon>
        <taxon>Actinomycetes</taxon>
        <taxon>Micrococcales</taxon>
        <taxon>Microbacteriaceae</taxon>
        <taxon>Microbacterium</taxon>
    </lineage>
</organism>